<dbReference type="EMBL" id="FOHO01000005">
    <property type="protein sequence ID" value="SET45229.1"/>
    <property type="molecule type" value="Genomic_DNA"/>
</dbReference>
<dbReference type="RefSeq" id="WP_090734286.1">
    <property type="nucleotide sequence ID" value="NZ_CP177219.1"/>
</dbReference>
<reference evidence="3 4" key="1">
    <citation type="submission" date="2016-10" db="EMBL/GenBank/DDBJ databases">
        <authorList>
            <person name="de Groot N.N."/>
        </authorList>
    </citation>
    <scope>NUCLEOTIDE SEQUENCE [LARGE SCALE GENOMIC DNA]</scope>
    <source>
        <strain evidence="3 4">DSM 17862</strain>
    </source>
</reference>
<evidence type="ECO:0000259" key="2">
    <source>
        <dbReference type="Pfam" id="PF03724"/>
    </source>
</evidence>
<dbReference type="Proteomes" id="UP000199180">
    <property type="component" value="Unassembled WGS sequence"/>
</dbReference>
<dbReference type="OrthoDB" id="7777568at2"/>
<evidence type="ECO:0000256" key="1">
    <source>
        <dbReference type="SAM" id="SignalP"/>
    </source>
</evidence>
<sequence>MPRLSRLGLATAAVATLGLASCGPTATTGTGSGGIPQGEYVLVGMDGGTVPLRNVTLVVGENQLTGRGPCNSYSAENNVALPALQLSPIVSTKMHCKDAPLENRFLATLQSATEMEFFGGVLKVKSPRTWLIFEHGHRADEAQVSALEAARGTQ</sequence>
<organism evidence="3 4">
    <name type="scientific">Paracoccus homiensis</name>
    <dbReference type="NCBI Taxonomy" id="364199"/>
    <lineage>
        <taxon>Bacteria</taxon>
        <taxon>Pseudomonadati</taxon>
        <taxon>Pseudomonadota</taxon>
        <taxon>Alphaproteobacteria</taxon>
        <taxon>Rhodobacterales</taxon>
        <taxon>Paracoccaceae</taxon>
        <taxon>Paracoccus</taxon>
    </lineage>
</organism>
<keyword evidence="1" id="KW-0732">Signal</keyword>
<feature type="chain" id="PRO_5011571608" evidence="1">
    <location>
        <begin position="27"/>
        <end position="154"/>
    </location>
</feature>
<keyword evidence="3" id="KW-0346">Stress response</keyword>
<proteinExistence type="predicted"/>
<dbReference type="Pfam" id="PF03724">
    <property type="entry name" value="META"/>
    <property type="match status" value="1"/>
</dbReference>
<dbReference type="STRING" id="364199.SAMN04489858_105178"/>
<gene>
    <name evidence="3" type="ORF">SAMN04489858_105178</name>
</gene>
<feature type="domain" description="DUF306" evidence="2">
    <location>
        <begin position="35"/>
        <end position="125"/>
    </location>
</feature>
<name>A0A1I0EL27_9RHOB</name>
<dbReference type="PROSITE" id="PS51257">
    <property type="entry name" value="PROKAR_LIPOPROTEIN"/>
    <property type="match status" value="1"/>
</dbReference>
<dbReference type="InterPro" id="IPR038670">
    <property type="entry name" value="HslJ-like_sf"/>
</dbReference>
<dbReference type="Gene3D" id="2.40.128.270">
    <property type="match status" value="1"/>
</dbReference>
<dbReference type="AlphaFoldDB" id="A0A1I0EL27"/>
<protein>
    <submittedName>
        <fullName evidence="3">Heat shock protein HslJ</fullName>
    </submittedName>
</protein>
<feature type="signal peptide" evidence="1">
    <location>
        <begin position="1"/>
        <end position="26"/>
    </location>
</feature>
<dbReference type="InterPro" id="IPR005184">
    <property type="entry name" value="DUF306_Meta_HslJ"/>
</dbReference>
<accession>A0A1I0EL27</accession>
<keyword evidence="4" id="KW-1185">Reference proteome</keyword>
<evidence type="ECO:0000313" key="3">
    <source>
        <dbReference type="EMBL" id="SET45229.1"/>
    </source>
</evidence>
<evidence type="ECO:0000313" key="4">
    <source>
        <dbReference type="Proteomes" id="UP000199180"/>
    </source>
</evidence>